<dbReference type="EMBL" id="JASPKY010000003">
    <property type="protein sequence ID" value="KAK9758484.1"/>
    <property type="molecule type" value="Genomic_DNA"/>
</dbReference>
<evidence type="ECO:0000256" key="1">
    <source>
        <dbReference type="SAM" id="MobiDB-lite"/>
    </source>
</evidence>
<feature type="region of interest" description="Disordered" evidence="1">
    <location>
        <begin position="36"/>
        <end position="59"/>
    </location>
</feature>
<dbReference type="AlphaFoldDB" id="A0AAW1NI57"/>
<keyword evidence="4" id="KW-1185">Reference proteome</keyword>
<sequence length="137" mass="15375">MKFLIALLPIIATTMSQRPPYAGSRPIGVPELHNRFRTEETASTTPVPLGNRLGEGSNNQIANEKIPVDALGDRELVDRLQQWPRENQPFWLLNAEAIEAHRQRQPSVDVENRFSGSETIPAKPTHHRSPFAGSSRF</sequence>
<evidence type="ECO:0000313" key="4">
    <source>
        <dbReference type="Proteomes" id="UP001458880"/>
    </source>
</evidence>
<dbReference type="Proteomes" id="UP001458880">
    <property type="component" value="Unassembled WGS sequence"/>
</dbReference>
<feature type="region of interest" description="Disordered" evidence="1">
    <location>
        <begin position="102"/>
        <end position="137"/>
    </location>
</feature>
<evidence type="ECO:0000313" key="3">
    <source>
        <dbReference type="EMBL" id="KAK9758484.1"/>
    </source>
</evidence>
<name>A0AAW1NI57_POPJA</name>
<evidence type="ECO:0000256" key="2">
    <source>
        <dbReference type="SAM" id="SignalP"/>
    </source>
</evidence>
<gene>
    <name evidence="3" type="ORF">QE152_g365</name>
</gene>
<feature type="signal peptide" evidence="2">
    <location>
        <begin position="1"/>
        <end position="16"/>
    </location>
</feature>
<keyword evidence="2" id="KW-0732">Signal</keyword>
<organism evidence="3 4">
    <name type="scientific">Popillia japonica</name>
    <name type="common">Japanese beetle</name>
    <dbReference type="NCBI Taxonomy" id="7064"/>
    <lineage>
        <taxon>Eukaryota</taxon>
        <taxon>Metazoa</taxon>
        <taxon>Ecdysozoa</taxon>
        <taxon>Arthropoda</taxon>
        <taxon>Hexapoda</taxon>
        <taxon>Insecta</taxon>
        <taxon>Pterygota</taxon>
        <taxon>Neoptera</taxon>
        <taxon>Endopterygota</taxon>
        <taxon>Coleoptera</taxon>
        <taxon>Polyphaga</taxon>
        <taxon>Scarabaeiformia</taxon>
        <taxon>Scarabaeidae</taxon>
        <taxon>Rutelinae</taxon>
        <taxon>Popillia</taxon>
    </lineage>
</organism>
<protein>
    <submittedName>
        <fullName evidence="3">Uncharacterized protein</fullName>
    </submittedName>
</protein>
<proteinExistence type="predicted"/>
<feature type="chain" id="PRO_5043452550" evidence="2">
    <location>
        <begin position="17"/>
        <end position="137"/>
    </location>
</feature>
<accession>A0AAW1NI57</accession>
<reference evidence="3 4" key="1">
    <citation type="journal article" date="2024" name="BMC Genomics">
        <title>De novo assembly and annotation of Popillia japonica's genome with initial clues to its potential as an invasive pest.</title>
        <authorList>
            <person name="Cucini C."/>
            <person name="Boschi S."/>
            <person name="Funari R."/>
            <person name="Cardaioli E."/>
            <person name="Iannotti N."/>
            <person name="Marturano G."/>
            <person name="Paoli F."/>
            <person name="Bruttini M."/>
            <person name="Carapelli A."/>
            <person name="Frati F."/>
            <person name="Nardi F."/>
        </authorList>
    </citation>
    <scope>NUCLEOTIDE SEQUENCE [LARGE SCALE GENOMIC DNA]</scope>
    <source>
        <strain evidence="3">DMR45628</strain>
    </source>
</reference>
<comment type="caution">
    <text evidence="3">The sequence shown here is derived from an EMBL/GenBank/DDBJ whole genome shotgun (WGS) entry which is preliminary data.</text>
</comment>